<organism evidence="1 2">
    <name type="scientific">Collibacillus ludicampi</name>
    <dbReference type="NCBI Taxonomy" id="2771369"/>
    <lineage>
        <taxon>Bacteria</taxon>
        <taxon>Bacillati</taxon>
        <taxon>Bacillota</taxon>
        <taxon>Bacilli</taxon>
        <taxon>Bacillales</taxon>
        <taxon>Alicyclobacillaceae</taxon>
        <taxon>Collibacillus</taxon>
    </lineage>
</organism>
<dbReference type="PIRSF" id="PIRSF030140">
    <property type="entry name" value="UCP030140"/>
    <property type="match status" value="1"/>
</dbReference>
<keyword evidence="2" id="KW-1185">Reference proteome</keyword>
<dbReference type="InterPro" id="IPR014871">
    <property type="entry name" value="dUTPase/dCTP_pyrophosphatase"/>
</dbReference>
<dbReference type="Gene3D" id="1.10.4010.10">
    <property type="entry name" value="Type II deoxyuridine triphosphatase"/>
    <property type="match status" value="1"/>
</dbReference>
<dbReference type="Proteomes" id="UP001057291">
    <property type="component" value="Unassembled WGS sequence"/>
</dbReference>
<name>A0AAV4LDM4_9BACL</name>
<reference evidence="1" key="1">
    <citation type="journal article" date="2023" name="Int. J. Syst. Evol. Microbiol.">
        <title>Collibacillus ludicampi gen. nov., sp. nov., a new soil bacterium of the family Alicyclobacillaceae.</title>
        <authorList>
            <person name="Jojima T."/>
            <person name="Ioku Y."/>
            <person name="Fukuta Y."/>
            <person name="Shirasaka N."/>
            <person name="Matsumura Y."/>
            <person name="Mori M."/>
        </authorList>
    </citation>
    <scope>NUCLEOTIDE SEQUENCE</scope>
    <source>
        <strain evidence="1">TP075</strain>
    </source>
</reference>
<dbReference type="CDD" id="cd11527">
    <property type="entry name" value="NTP-PPase_dUTPase"/>
    <property type="match status" value="1"/>
</dbReference>
<proteinExistence type="predicted"/>
<comment type="caution">
    <text evidence="1">The sequence shown here is derived from an EMBL/GenBank/DDBJ whole genome shotgun (WGS) entry which is preliminary data.</text>
</comment>
<evidence type="ECO:0008006" key="3">
    <source>
        <dbReference type="Google" id="ProtNLM"/>
    </source>
</evidence>
<dbReference type="SUPFAM" id="SSF101386">
    <property type="entry name" value="all-alpha NTP pyrophosphatases"/>
    <property type="match status" value="1"/>
</dbReference>
<dbReference type="RefSeq" id="WP_282199094.1">
    <property type="nucleotide sequence ID" value="NZ_BOQE01000001.1"/>
</dbReference>
<dbReference type="Pfam" id="PF08761">
    <property type="entry name" value="dUTPase_2"/>
    <property type="match status" value="2"/>
</dbReference>
<sequence length="185" mass="22029">MNLQKLFEAQRKLDEHIIREKGLEGQDLLPQKILALQVELGELANCWRGFKFWSNDREPRTRETINQNKFGKYGCSLEFRNPLLEEYVDCLHFTLSIGIELHVPDLYEIEIIHMESDTSKNITEHFIYTLDKARMDFPFVTAGDWFEFTRLFLGLGEMLGFTWEQIEEGYFRKNAINHERQERGY</sequence>
<gene>
    <name evidence="1" type="ORF">DNHGIG_14840</name>
</gene>
<dbReference type="AlphaFoldDB" id="A0AAV4LDM4"/>
<dbReference type="InterPro" id="IPR016947">
    <property type="entry name" value="UCP030140"/>
</dbReference>
<accession>A0AAV4LDM4</accession>
<evidence type="ECO:0000313" key="1">
    <source>
        <dbReference type="EMBL" id="GIM45935.1"/>
    </source>
</evidence>
<protein>
    <recommendedName>
        <fullName evidence="3">dUTPase</fullName>
    </recommendedName>
</protein>
<dbReference type="EMBL" id="BOQE01000001">
    <property type="protein sequence ID" value="GIM45935.1"/>
    <property type="molecule type" value="Genomic_DNA"/>
</dbReference>
<evidence type="ECO:0000313" key="2">
    <source>
        <dbReference type="Proteomes" id="UP001057291"/>
    </source>
</evidence>